<keyword evidence="2" id="KW-1185">Reference proteome</keyword>
<protein>
    <submittedName>
        <fullName evidence="1">Uncharacterized protein</fullName>
    </submittedName>
</protein>
<accession>A0A1T4RDM1</accession>
<dbReference type="RefSeq" id="WP_078926926.1">
    <property type="nucleotide sequence ID" value="NZ_FUXB01000013.1"/>
</dbReference>
<dbReference type="GeneID" id="70584739"/>
<gene>
    <name evidence="1" type="ORF">SAMN02745782_02553</name>
</gene>
<evidence type="ECO:0000313" key="1">
    <source>
        <dbReference type="EMBL" id="SKA13838.1"/>
    </source>
</evidence>
<sequence>MKVAIIGSSKTIFYHSYGKLLEKAGHSVCKINSNPNVNCDTSFNYFFNEENDVVSTGYGKVEIVKRAVRWFLRKIGIESSSLVQNIVEKRSNDSILSKEQSDRLYMHLSDFNPDVILFFWGTTLKKEAKALNNFNSKKLLIVNTYPVRTKFDSAQSNPFRTVDKDYFSLFDGLVLTSKSMFDFFSESGFIHQNQKVTINADFIEMEIVEESKTGLTSKSNKVIFLGNTDFCQRTLDDVSEHILDLAKSGIEVHIQSGGSLISHENIKEFTPFNFQEILEGKLSAFINRFDGVIYAYNDPSKLRYNMSITTRLLLAESALVPVYIYGEMPDSIRDNNLDLQAYSYSTIDDLRNLIDSKKSKMELGRQQERKIRFLNFIESVYESYDD</sequence>
<organism evidence="1 2">
    <name type="scientific">Vibrio cincinnatiensis DSM 19608</name>
    <dbReference type="NCBI Taxonomy" id="1123491"/>
    <lineage>
        <taxon>Bacteria</taxon>
        <taxon>Pseudomonadati</taxon>
        <taxon>Pseudomonadota</taxon>
        <taxon>Gammaproteobacteria</taxon>
        <taxon>Vibrionales</taxon>
        <taxon>Vibrionaceae</taxon>
        <taxon>Vibrio</taxon>
    </lineage>
</organism>
<name>A0A1T4RDM1_VIBCI</name>
<reference evidence="2" key="1">
    <citation type="submission" date="2017-02" db="EMBL/GenBank/DDBJ databases">
        <authorList>
            <person name="Varghese N."/>
            <person name="Submissions S."/>
        </authorList>
    </citation>
    <scope>NUCLEOTIDE SEQUENCE [LARGE SCALE GENOMIC DNA]</scope>
    <source>
        <strain evidence="2">DSM 19608</strain>
    </source>
</reference>
<dbReference type="EMBL" id="FUXB01000013">
    <property type="protein sequence ID" value="SKA13838.1"/>
    <property type="molecule type" value="Genomic_DNA"/>
</dbReference>
<proteinExistence type="predicted"/>
<dbReference type="STRING" id="1123491.SAMN02745782_02553"/>
<evidence type="ECO:0000313" key="2">
    <source>
        <dbReference type="Proteomes" id="UP000190834"/>
    </source>
</evidence>
<dbReference type="Proteomes" id="UP000190834">
    <property type="component" value="Unassembled WGS sequence"/>
</dbReference>
<dbReference type="AlphaFoldDB" id="A0A1T4RDM1"/>
<dbReference type="OrthoDB" id="7069196at2"/>